<organism evidence="2 3">
    <name type="scientific">Menidia menidia</name>
    <name type="common">Atlantic silverside</name>
    <dbReference type="NCBI Taxonomy" id="238744"/>
    <lineage>
        <taxon>Eukaryota</taxon>
        <taxon>Metazoa</taxon>
        <taxon>Chordata</taxon>
        <taxon>Craniata</taxon>
        <taxon>Vertebrata</taxon>
        <taxon>Euteleostomi</taxon>
        <taxon>Actinopterygii</taxon>
        <taxon>Neopterygii</taxon>
        <taxon>Teleostei</taxon>
        <taxon>Neoteleostei</taxon>
        <taxon>Acanthomorphata</taxon>
        <taxon>Ovalentaria</taxon>
        <taxon>Atherinomorphae</taxon>
        <taxon>Atheriniformes</taxon>
        <taxon>Atherinopsidae</taxon>
        <taxon>Menidiinae</taxon>
        <taxon>Menidia</taxon>
    </lineage>
</organism>
<dbReference type="EMBL" id="CAJRST010033334">
    <property type="protein sequence ID" value="CAG5977226.1"/>
    <property type="molecule type" value="Genomic_DNA"/>
</dbReference>
<accession>A0A8S4BJD3</accession>
<proteinExistence type="predicted"/>
<evidence type="ECO:0000256" key="1">
    <source>
        <dbReference type="SAM" id="MobiDB-lite"/>
    </source>
</evidence>
<name>A0A8S4BJD3_9TELE</name>
<dbReference type="Proteomes" id="UP000677803">
    <property type="component" value="Unassembled WGS sequence"/>
</dbReference>
<comment type="caution">
    <text evidence="2">The sequence shown here is derived from an EMBL/GenBank/DDBJ whole genome shotgun (WGS) entry which is preliminary data.</text>
</comment>
<dbReference type="AlphaFoldDB" id="A0A8S4BJD3"/>
<dbReference type="OrthoDB" id="8855441at2759"/>
<dbReference type="GO" id="GO:0050290">
    <property type="term" value="F:sphingomyelin phosphodiesterase D activity"/>
    <property type="evidence" value="ECO:0007669"/>
    <property type="project" value="InterPro"/>
</dbReference>
<reference evidence="2" key="1">
    <citation type="submission" date="2021-05" db="EMBL/GenBank/DDBJ databases">
        <authorList>
            <person name="Tigano A."/>
        </authorList>
    </citation>
    <scope>NUCLEOTIDE SEQUENCE</scope>
</reference>
<gene>
    <name evidence="2" type="ORF">MMEN_LOCUS15856</name>
</gene>
<dbReference type="InterPro" id="IPR024129">
    <property type="entry name" value="Sphingomy_SMPD4"/>
</dbReference>
<sequence length="391" mass="39434">MGDVGASEAPGGLIGPLGGASGAPGGVVPPDPGLAVLLLEFEGAQLLLAAFLAQPELLAVLVGAQVVAPARRRVFVAGGGGGGGGPGARLQAEAPDHVELEPGQNPAVGAVQAGAAVEAGPGRGPHWAPGLMGPLGASGAPGGVVPPDPGLAVLLLEFEGAQLLLAAFLAQPELLAVLVGAQVVAPAQRQLLVAARGGGGGPGGPGARLQAEAPDHVELEPGQNPAVGAVQAGAAVEAGPGRVQTGEEQPPGQLGGGGGNDGRLLKAVSVVGDDWQKEEIILEELAVFQTEAPHRLNRKPEVRFGAPVPGDRRPPMAAATLQQPSFLLANLKADSTTKPLLQRCQDLVRVIDEYPAKVPTQFLRLLPPRTAEHNAAVEFLKPRFFVDLEPN</sequence>
<feature type="region of interest" description="Disordered" evidence="1">
    <location>
        <begin position="237"/>
        <end position="260"/>
    </location>
</feature>
<keyword evidence="3" id="KW-1185">Reference proteome</keyword>
<protein>
    <submittedName>
        <fullName evidence="2">(Atlantic silverside) hypothetical protein</fullName>
    </submittedName>
</protein>
<dbReference type="Pfam" id="PF14724">
    <property type="entry name" value="mit_SMPDase"/>
    <property type="match status" value="1"/>
</dbReference>
<evidence type="ECO:0000313" key="3">
    <source>
        <dbReference type="Proteomes" id="UP000677803"/>
    </source>
</evidence>
<evidence type="ECO:0000313" key="2">
    <source>
        <dbReference type="EMBL" id="CAG5977226.1"/>
    </source>
</evidence>